<proteinExistence type="predicted"/>
<dbReference type="PANTHER" id="PTHR33055:SF3">
    <property type="entry name" value="PUTATIVE TRANSPOSASE FOR IS117-RELATED"/>
    <property type="match status" value="1"/>
</dbReference>
<dbReference type="InterPro" id="IPR047650">
    <property type="entry name" value="Transpos_IS110"/>
</dbReference>
<dbReference type="Pfam" id="PF01548">
    <property type="entry name" value="DEDD_Tnp_IS110"/>
    <property type="match status" value="1"/>
</dbReference>
<sequence length="478" mass="52792">MLYLGDDWAEDHHDVELVDDHGARLARKRLPEGLEGVTRLHALIAERMPPEWVDLDPGEAAAQVRIGIETDRGPWVQALIAAGYQVYAINPMSVARYRERHSTSGAKSDAGDAHVLAEIVRLDHAHHRPVAGDSDQAEAMKLVARTHQTLIWDRTRQLLRLRSVLREFFPAALDVFDDLTASDALELLARAPDPARAARLSRSQIAAALRRAKRRQVDAKAADLQQRLRGAQLRQPDAVQAAYAAIVTAQVRLIAALNVEVEQLGQVVAKHFGRHRDAEHYLSQPGLGVVLSARILGEFGDDPHRFTDAKARKNYAGTSPITRASGTRTIVLARYARNRRLADAVHQWAFCSLKGSPGARAYYDALRARGTGHSIASNVYRPGGPTRCSRPDVAARTGKARRQRPASSSRPLALSPRHAVRSTGAADLGARSLRLARYPPLRRTSTHGHGAIRNRNRVTATEPRFGTRAYRASRRARR</sequence>
<feature type="domain" description="Transposase IS110-like N-terminal" evidence="2">
    <location>
        <begin position="5"/>
        <end position="170"/>
    </location>
</feature>
<evidence type="ECO:0000313" key="5">
    <source>
        <dbReference type="Proteomes" id="UP001290101"/>
    </source>
</evidence>
<name>A0ABU5JPS2_9ACTN</name>
<dbReference type="Pfam" id="PF02371">
    <property type="entry name" value="Transposase_20"/>
    <property type="match status" value="1"/>
</dbReference>
<feature type="compositionally biased region" description="Low complexity" evidence="1">
    <location>
        <begin position="405"/>
        <end position="417"/>
    </location>
</feature>
<evidence type="ECO:0000259" key="3">
    <source>
        <dbReference type="Pfam" id="PF02371"/>
    </source>
</evidence>
<keyword evidence="5" id="KW-1185">Reference proteome</keyword>
<dbReference type="RefSeq" id="WP_322444087.1">
    <property type="nucleotide sequence ID" value="NZ_JAXOTQ010000093.1"/>
</dbReference>
<accession>A0ABU5JPS2</accession>
<dbReference type="NCBIfam" id="NF033542">
    <property type="entry name" value="transpos_IS110"/>
    <property type="match status" value="1"/>
</dbReference>
<feature type="domain" description="Transposase IS116/IS110/IS902 C-terminal" evidence="3">
    <location>
        <begin position="282"/>
        <end position="363"/>
    </location>
</feature>
<gene>
    <name evidence="4" type="ORF">U2F25_35275</name>
</gene>
<protein>
    <submittedName>
        <fullName evidence="4">IS110 family transposase</fullName>
    </submittedName>
</protein>
<evidence type="ECO:0000256" key="1">
    <source>
        <dbReference type="SAM" id="MobiDB-lite"/>
    </source>
</evidence>
<evidence type="ECO:0000313" key="4">
    <source>
        <dbReference type="EMBL" id="MDZ5494637.1"/>
    </source>
</evidence>
<dbReference type="InterPro" id="IPR002525">
    <property type="entry name" value="Transp_IS110-like_N"/>
</dbReference>
<dbReference type="InterPro" id="IPR003346">
    <property type="entry name" value="Transposase_20"/>
</dbReference>
<feature type="region of interest" description="Disordered" evidence="1">
    <location>
        <begin position="383"/>
        <end position="426"/>
    </location>
</feature>
<comment type="caution">
    <text evidence="4">The sequence shown here is derived from an EMBL/GenBank/DDBJ whole genome shotgun (WGS) entry which is preliminary data.</text>
</comment>
<dbReference type="PANTHER" id="PTHR33055">
    <property type="entry name" value="TRANSPOSASE FOR INSERTION SEQUENCE ELEMENT IS1111A"/>
    <property type="match status" value="1"/>
</dbReference>
<reference evidence="4 5" key="1">
    <citation type="submission" date="2023-12" db="EMBL/GenBank/DDBJ databases">
        <title>Micromonospora sp. nov., isolated from Atacama Desert.</title>
        <authorList>
            <person name="Carro L."/>
            <person name="Golinska P."/>
            <person name="Klenk H.-P."/>
            <person name="Goodfellow M."/>
        </authorList>
    </citation>
    <scope>NUCLEOTIDE SEQUENCE [LARGE SCALE GENOMIC DNA]</scope>
    <source>
        <strain evidence="4 5">4G53</strain>
    </source>
</reference>
<dbReference type="Proteomes" id="UP001290101">
    <property type="component" value="Unassembled WGS sequence"/>
</dbReference>
<dbReference type="EMBL" id="JAXOTQ010000093">
    <property type="protein sequence ID" value="MDZ5494637.1"/>
    <property type="molecule type" value="Genomic_DNA"/>
</dbReference>
<evidence type="ECO:0000259" key="2">
    <source>
        <dbReference type="Pfam" id="PF01548"/>
    </source>
</evidence>
<organism evidence="4 5">
    <name type="scientific">Micromonospora sicca</name>
    <dbReference type="NCBI Taxonomy" id="2202420"/>
    <lineage>
        <taxon>Bacteria</taxon>
        <taxon>Bacillati</taxon>
        <taxon>Actinomycetota</taxon>
        <taxon>Actinomycetes</taxon>
        <taxon>Micromonosporales</taxon>
        <taxon>Micromonosporaceae</taxon>
        <taxon>Micromonospora</taxon>
    </lineage>
</organism>